<dbReference type="AlphaFoldDB" id="A0A5M8BCX6"/>
<gene>
    <name evidence="7" type="ORF">F1599_01030</name>
</gene>
<comment type="similarity">
    <text evidence="1">Belongs to the low molecular weight phosphotyrosine protein phosphatase family.</text>
</comment>
<keyword evidence="8" id="KW-1185">Reference proteome</keyword>
<evidence type="ECO:0000259" key="6">
    <source>
        <dbReference type="SMART" id="SM00226"/>
    </source>
</evidence>
<dbReference type="PANTHER" id="PTHR11717:SF7">
    <property type="entry name" value="LOW MOLECULAR WEIGHT PHOSPHOTYROSINE PROTEIN PHOSPHATASE"/>
    <property type="match status" value="1"/>
</dbReference>
<dbReference type="EC" id="3.1.3.48" evidence="2"/>
<dbReference type="Proteomes" id="UP000324324">
    <property type="component" value="Unassembled WGS sequence"/>
</dbReference>
<reference evidence="7 8" key="1">
    <citation type="submission" date="2019-09" db="EMBL/GenBank/DDBJ databases">
        <title>Isolation of a novel species in the genus Cupriavidus from patients with sepsis using whole genome sequencing.</title>
        <authorList>
            <person name="Kweon O.J."/>
            <person name="Lee M.-K."/>
        </authorList>
    </citation>
    <scope>NUCLEOTIDE SEQUENCE [LARGE SCALE GENOMIC DNA]</scope>
    <source>
        <strain evidence="7 8">MKL-01</strain>
    </source>
</reference>
<evidence type="ECO:0000313" key="8">
    <source>
        <dbReference type="Proteomes" id="UP000324324"/>
    </source>
</evidence>
<dbReference type="CDD" id="cd16343">
    <property type="entry name" value="LMWPTP"/>
    <property type="match status" value="1"/>
</dbReference>
<organism evidence="7 8">
    <name type="scientific">Cupriavidus cauae</name>
    <dbReference type="NCBI Taxonomy" id="2608999"/>
    <lineage>
        <taxon>Bacteria</taxon>
        <taxon>Pseudomonadati</taxon>
        <taxon>Pseudomonadota</taxon>
        <taxon>Betaproteobacteria</taxon>
        <taxon>Burkholderiales</taxon>
        <taxon>Burkholderiaceae</taxon>
        <taxon>Cupriavidus</taxon>
    </lineage>
</organism>
<dbReference type="InterPro" id="IPR023485">
    <property type="entry name" value="Ptyr_pPase"/>
</dbReference>
<accession>A0A5M8BCX6</accession>
<dbReference type="PANTHER" id="PTHR11717">
    <property type="entry name" value="LOW MOLECULAR WEIGHT PROTEIN TYROSINE PHOSPHATASE"/>
    <property type="match status" value="1"/>
</dbReference>
<dbReference type="InterPro" id="IPR050438">
    <property type="entry name" value="LMW_PTPase"/>
</dbReference>
<dbReference type="RefSeq" id="WP_149319315.1">
    <property type="nucleotide sequence ID" value="NZ_CP080293.1"/>
</dbReference>
<proteinExistence type="inferred from homology"/>
<dbReference type="PRINTS" id="PR00719">
    <property type="entry name" value="LMWPTPASE"/>
</dbReference>
<feature type="active site" description="Nucleophile" evidence="5">
    <location>
        <position position="10"/>
    </location>
</feature>
<dbReference type="InterPro" id="IPR017867">
    <property type="entry name" value="Tyr_phospatase_low_mol_wt"/>
</dbReference>
<keyword evidence="3" id="KW-0378">Hydrolase</keyword>
<sequence length="158" mass="17615">MKRFAILMCCMGNICRSPTAEGVLRAKLAQAGLADAVEVDSAGTHSYHLGHAPDRRAQQHALARGYDLAGQRARLAAVEDFARFDLVLAMDRDNLARLQALCPPEHRHKVKLLMHFATRHDADEVPDPYYGEGDGFERVLDYVEDACEGIVAMLRQRQ</sequence>
<evidence type="ECO:0000256" key="2">
    <source>
        <dbReference type="ARBA" id="ARBA00013064"/>
    </source>
</evidence>
<evidence type="ECO:0000256" key="5">
    <source>
        <dbReference type="PIRSR" id="PIRSR617867-1"/>
    </source>
</evidence>
<dbReference type="EMBL" id="VWRN01000005">
    <property type="protein sequence ID" value="KAA6133233.1"/>
    <property type="molecule type" value="Genomic_DNA"/>
</dbReference>
<dbReference type="Pfam" id="PF01451">
    <property type="entry name" value="LMWPc"/>
    <property type="match status" value="1"/>
</dbReference>
<evidence type="ECO:0000256" key="4">
    <source>
        <dbReference type="ARBA" id="ARBA00022912"/>
    </source>
</evidence>
<feature type="domain" description="Phosphotyrosine protein phosphatase I" evidence="6">
    <location>
        <begin position="4"/>
        <end position="153"/>
    </location>
</feature>
<dbReference type="InterPro" id="IPR036196">
    <property type="entry name" value="Ptyr_pPase_sf"/>
</dbReference>
<comment type="caution">
    <text evidence="7">The sequence shown here is derived from an EMBL/GenBank/DDBJ whole genome shotgun (WGS) entry which is preliminary data.</text>
</comment>
<protein>
    <recommendedName>
        <fullName evidence="2">protein-tyrosine-phosphatase</fullName>
        <ecNumber evidence="2">3.1.3.48</ecNumber>
    </recommendedName>
</protein>
<dbReference type="SUPFAM" id="SSF52788">
    <property type="entry name" value="Phosphotyrosine protein phosphatases I"/>
    <property type="match status" value="1"/>
</dbReference>
<name>A0A5M8BCX6_9BURK</name>
<feature type="active site" description="Proton donor" evidence="5">
    <location>
        <position position="127"/>
    </location>
</feature>
<dbReference type="GO" id="GO:0004725">
    <property type="term" value="F:protein tyrosine phosphatase activity"/>
    <property type="evidence" value="ECO:0007669"/>
    <property type="project" value="UniProtKB-EC"/>
</dbReference>
<feature type="active site" evidence="5">
    <location>
        <position position="16"/>
    </location>
</feature>
<keyword evidence="4" id="KW-0904">Protein phosphatase</keyword>
<evidence type="ECO:0000256" key="3">
    <source>
        <dbReference type="ARBA" id="ARBA00022801"/>
    </source>
</evidence>
<dbReference type="SMART" id="SM00226">
    <property type="entry name" value="LMWPc"/>
    <property type="match status" value="1"/>
</dbReference>
<dbReference type="Gene3D" id="3.40.50.2300">
    <property type="match status" value="1"/>
</dbReference>
<evidence type="ECO:0000256" key="1">
    <source>
        <dbReference type="ARBA" id="ARBA00011063"/>
    </source>
</evidence>
<evidence type="ECO:0000313" key="7">
    <source>
        <dbReference type="EMBL" id="KAA6133233.1"/>
    </source>
</evidence>
<dbReference type="FunFam" id="3.40.50.2300:FF:000113">
    <property type="entry name" value="Low molecular weight protein-tyrosine-phosphatase"/>
    <property type="match status" value="1"/>
</dbReference>